<gene>
    <name evidence="2" type="ORF">T310_5900</name>
</gene>
<evidence type="ECO:0000313" key="3">
    <source>
        <dbReference type="Proteomes" id="UP000053958"/>
    </source>
</evidence>
<dbReference type="GeneID" id="25318224"/>
<feature type="region of interest" description="Disordered" evidence="1">
    <location>
        <begin position="58"/>
        <end position="77"/>
    </location>
</feature>
<name>A0A0F4YR32_RASE3</name>
<dbReference type="AlphaFoldDB" id="A0A0F4YR32"/>
<sequence length="102" mass="11941">FSSDVITNNSPANGSVGVNECIDSRLDRLVNRRIARLRRPNNRIPIDETIRTLCRNGRPRRRHHRLSIPHNGQRHRARLPVERHREVVDARMVGVQRRRCAL</sequence>
<evidence type="ECO:0000256" key="1">
    <source>
        <dbReference type="SAM" id="MobiDB-lite"/>
    </source>
</evidence>
<dbReference type="Proteomes" id="UP000053958">
    <property type="component" value="Unassembled WGS sequence"/>
</dbReference>
<reference evidence="2 3" key="1">
    <citation type="submission" date="2015-04" db="EMBL/GenBank/DDBJ databases">
        <authorList>
            <person name="Heijne W.H."/>
            <person name="Fedorova N.D."/>
            <person name="Nierman W.C."/>
            <person name="Vollebregt A.W."/>
            <person name="Zhao Z."/>
            <person name="Wu L."/>
            <person name="Kumar M."/>
            <person name="Stam H."/>
            <person name="van den Berg M.A."/>
            <person name="Pel H.J."/>
        </authorList>
    </citation>
    <scope>NUCLEOTIDE SEQUENCE [LARGE SCALE GENOMIC DNA]</scope>
    <source>
        <strain evidence="2 3">CBS 393.64</strain>
    </source>
</reference>
<feature type="non-terminal residue" evidence="2">
    <location>
        <position position="1"/>
    </location>
</feature>
<proteinExistence type="predicted"/>
<keyword evidence="3" id="KW-1185">Reference proteome</keyword>
<accession>A0A0F4YR32</accession>
<organism evidence="2 3">
    <name type="scientific">Rasamsonia emersonii (strain ATCC 16479 / CBS 393.64 / IMI 116815)</name>
    <dbReference type="NCBI Taxonomy" id="1408163"/>
    <lineage>
        <taxon>Eukaryota</taxon>
        <taxon>Fungi</taxon>
        <taxon>Dikarya</taxon>
        <taxon>Ascomycota</taxon>
        <taxon>Pezizomycotina</taxon>
        <taxon>Eurotiomycetes</taxon>
        <taxon>Eurotiomycetidae</taxon>
        <taxon>Eurotiales</taxon>
        <taxon>Trichocomaceae</taxon>
        <taxon>Rasamsonia</taxon>
    </lineage>
</organism>
<dbReference type="RefSeq" id="XP_013326705.1">
    <property type="nucleotide sequence ID" value="XM_013471251.1"/>
</dbReference>
<evidence type="ECO:0000313" key="2">
    <source>
        <dbReference type="EMBL" id="KKA20093.1"/>
    </source>
</evidence>
<dbReference type="EMBL" id="LASV01000290">
    <property type="protein sequence ID" value="KKA20093.1"/>
    <property type="molecule type" value="Genomic_DNA"/>
</dbReference>
<protein>
    <submittedName>
        <fullName evidence="2">Uncharacterized protein</fullName>
    </submittedName>
</protein>
<comment type="caution">
    <text evidence="2">The sequence shown here is derived from an EMBL/GenBank/DDBJ whole genome shotgun (WGS) entry which is preliminary data.</text>
</comment>